<feature type="repeat" description="WD" evidence="3">
    <location>
        <begin position="100"/>
        <end position="141"/>
    </location>
</feature>
<feature type="repeat" description="WD" evidence="3">
    <location>
        <begin position="189"/>
        <end position="223"/>
    </location>
</feature>
<dbReference type="InterPro" id="IPR001680">
    <property type="entry name" value="WD40_rpt"/>
</dbReference>
<keyword evidence="5" id="KW-1185">Reference proteome</keyword>
<dbReference type="PANTHER" id="PTHR19879">
    <property type="entry name" value="TRANSCRIPTION INITIATION FACTOR TFIID"/>
    <property type="match status" value="1"/>
</dbReference>
<evidence type="ECO:0000313" key="4">
    <source>
        <dbReference type="EMBL" id="RUS92479.1"/>
    </source>
</evidence>
<dbReference type="InterPro" id="IPR020472">
    <property type="entry name" value="WD40_PAC1"/>
</dbReference>
<sequence length="223" mass="24696">MILWDLLTGQKIDKLKGHTGAVYALAISPNGKILVSGGLDLEIIVWDLSTRLKCYSLVGEHTDSICCAAFTPDSQILITGSSDYTVRLWDLRTKICQRTFIGHEGAVYNVAICPDGRTILSCSLDGTIKAWDIYTGHLKYTLTESTGVERMALSPNGDFLATICRVQHRAFKEKVFKLWHLPTHNYEIVNGHIDEVNAVAFSPDGQTIVSGSADQTIKVWRIL</sequence>
<dbReference type="PANTHER" id="PTHR19879:SF9">
    <property type="entry name" value="TRANSCRIPTION INITIATION FACTOR TFIID SUBUNIT 5"/>
    <property type="match status" value="1"/>
</dbReference>
<comment type="caution">
    <text evidence="4">The sequence shown here is derived from an EMBL/GenBank/DDBJ whole genome shotgun (WGS) entry which is preliminary data.</text>
</comment>
<dbReference type="InterPro" id="IPR036322">
    <property type="entry name" value="WD40_repeat_dom_sf"/>
</dbReference>
<dbReference type="EMBL" id="RSCM01000028">
    <property type="protein sequence ID" value="RUS92479.1"/>
    <property type="molecule type" value="Genomic_DNA"/>
</dbReference>
<dbReference type="SMART" id="SM00320">
    <property type="entry name" value="WD40"/>
    <property type="match status" value="5"/>
</dbReference>
<protein>
    <submittedName>
        <fullName evidence="4">Uncharacterized protein</fullName>
    </submittedName>
</protein>
<dbReference type="PROSITE" id="PS00678">
    <property type="entry name" value="WD_REPEATS_1"/>
    <property type="match status" value="3"/>
</dbReference>
<evidence type="ECO:0000313" key="5">
    <source>
        <dbReference type="Proteomes" id="UP000276103"/>
    </source>
</evidence>
<organism evidence="4 5">
    <name type="scientific">Trichormus variabilis SAG 1403-4b</name>
    <dbReference type="NCBI Taxonomy" id="447716"/>
    <lineage>
        <taxon>Bacteria</taxon>
        <taxon>Bacillati</taxon>
        <taxon>Cyanobacteriota</taxon>
        <taxon>Cyanophyceae</taxon>
        <taxon>Nostocales</taxon>
        <taxon>Nostocaceae</taxon>
        <taxon>Trichormus</taxon>
    </lineage>
</organism>
<evidence type="ECO:0000256" key="2">
    <source>
        <dbReference type="ARBA" id="ARBA00022737"/>
    </source>
</evidence>
<dbReference type="AlphaFoldDB" id="A0A3S1AHQ9"/>
<dbReference type="PROSITE" id="PS50082">
    <property type="entry name" value="WD_REPEATS_2"/>
    <property type="match status" value="4"/>
</dbReference>
<feature type="repeat" description="WD" evidence="3">
    <location>
        <begin position="15"/>
        <end position="50"/>
    </location>
</feature>
<keyword evidence="1 3" id="KW-0853">WD repeat</keyword>
<accession>A0A3S1AHQ9</accession>
<gene>
    <name evidence="4" type="ORF">DSM107003_50450</name>
</gene>
<dbReference type="InterPro" id="IPR015943">
    <property type="entry name" value="WD40/YVTN_repeat-like_dom_sf"/>
</dbReference>
<evidence type="ECO:0000256" key="3">
    <source>
        <dbReference type="PROSITE-ProRule" id="PRU00221"/>
    </source>
</evidence>
<proteinExistence type="predicted"/>
<reference evidence="4 5" key="1">
    <citation type="journal article" date="2019" name="Genome Biol. Evol.">
        <title>Day and night: Metabolic profiles and evolutionary relationships of six axenic non-marine cyanobacteria.</title>
        <authorList>
            <person name="Will S.E."/>
            <person name="Henke P."/>
            <person name="Boedeker C."/>
            <person name="Huang S."/>
            <person name="Brinkmann H."/>
            <person name="Rohde M."/>
            <person name="Jarek M."/>
            <person name="Friedl T."/>
            <person name="Seufert S."/>
            <person name="Schumacher M."/>
            <person name="Overmann J."/>
            <person name="Neumann-Schaal M."/>
            <person name="Petersen J."/>
        </authorList>
    </citation>
    <scope>NUCLEOTIDE SEQUENCE [LARGE SCALE GENOMIC DNA]</scope>
    <source>
        <strain evidence="4 5">SAG 1403-4b</strain>
    </source>
</reference>
<dbReference type="InterPro" id="IPR019775">
    <property type="entry name" value="WD40_repeat_CS"/>
</dbReference>
<keyword evidence="2" id="KW-0677">Repeat</keyword>
<dbReference type="Gene3D" id="2.130.10.10">
    <property type="entry name" value="YVTN repeat-like/Quinoprotein amine dehydrogenase"/>
    <property type="match status" value="2"/>
</dbReference>
<dbReference type="Pfam" id="PF00400">
    <property type="entry name" value="WD40"/>
    <property type="match status" value="4"/>
</dbReference>
<evidence type="ECO:0000256" key="1">
    <source>
        <dbReference type="ARBA" id="ARBA00022574"/>
    </source>
</evidence>
<feature type="repeat" description="WD" evidence="3">
    <location>
        <begin position="58"/>
        <end position="99"/>
    </location>
</feature>
<dbReference type="CDD" id="cd00200">
    <property type="entry name" value="WD40"/>
    <property type="match status" value="1"/>
</dbReference>
<dbReference type="PRINTS" id="PR00320">
    <property type="entry name" value="GPROTEINBRPT"/>
</dbReference>
<dbReference type="SUPFAM" id="SSF50978">
    <property type="entry name" value="WD40 repeat-like"/>
    <property type="match status" value="1"/>
</dbReference>
<name>A0A3S1AHQ9_ANAVA</name>
<dbReference type="PROSITE" id="PS50294">
    <property type="entry name" value="WD_REPEATS_REGION"/>
    <property type="match status" value="4"/>
</dbReference>
<dbReference type="Proteomes" id="UP000276103">
    <property type="component" value="Unassembled WGS sequence"/>
</dbReference>